<protein>
    <submittedName>
        <fullName evidence="2">Uncharacterized protein</fullName>
    </submittedName>
</protein>
<keyword evidence="3" id="KW-1185">Reference proteome</keyword>
<name>A0A4Z2H472_9TELE</name>
<dbReference type="Proteomes" id="UP000314294">
    <property type="component" value="Unassembled WGS sequence"/>
</dbReference>
<evidence type="ECO:0000256" key="1">
    <source>
        <dbReference type="SAM" id="MobiDB-lite"/>
    </source>
</evidence>
<sequence>MYLWRCHEACLPSFTDSTVVFAKPAMSPPANTQGSLVCMVSVFTSGVPQREEPRLRNQRRCRQPPKRSLSLLSPAEKSDTDTYLDGASRRDTVIATGNVSEIDRSIAIDGLATTGRSEALSGTALSKRSAPSGDTYNDVAGWLQPAGLMFDTCALVSLQRQQQPKTKMATTRKPNSRLQNANLQSTG</sequence>
<accession>A0A4Z2H472</accession>
<gene>
    <name evidence="2" type="ORF">EYF80_029400</name>
</gene>
<dbReference type="AlphaFoldDB" id="A0A4Z2H472"/>
<feature type="region of interest" description="Disordered" evidence="1">
    <location>
        <begin position="163"/>
        <end position="187"/>
    </location>
</feature>
<feature type="compositionally biased region" description="Basic residues" evidence="1">
    <location>
        <begin position="56"/>
        <end position="65"/>
    </location>
</feature>
<organism evidence="2 3">
    <name type="scientific">Liparis tanakae</name>
    <name type="common">Tanaka's snailfish</name>
    <dbReference type="NCBI Taxonomy" id="230148"/>
    <lineage>
        <taxon>Eukaryota</taxon>
        <taxon>Metazoa</taxon>
        <taxon>Chordata</taxon>
        <taxon>Craniata</taxon>
        <taxon>Vertebrata</taxon>
        <taxon>Euteleostomi</taxon>
        <taxon>Actinopterygii</taxon>
        <taxon>Neopterygii</taxon>
        <taxon>Teleostei</taxon>
        <taxon>Neoteleostei</taxon>
        <taxon>Acanthomorphata</taxon>
        <taxon>Eupercaria</taxon>
        <taxon>Perciformes</taxon>
        <taxon>Cottioidei</taxon>
        <taxon>Cottales</taxon>
        <taxon>Liparidae</taxon>
        <taxon>Liparis</taxon>
    </lineage>
</organism>
<proteinExistence type="predicted"/>
<comment type="caution">
    <text evidence="2">The sequence shown here is derived from an EMBL/GenBank/DDBJ whole genome shotgun (WGS) entry which is preliminary data.</text>
</comment>
<dbReference type="EMBL" id="SRLO01000334">
    <property type="protein sequence ID" value="TNN60411.1"/>
    <property type="molecule type" value="Genomic_DNA"/>
</dbReference>
<evidence type="ECO:0000313" key="2">
    <source>
        <dbReference type="EMBL" id="TNN60411.1"/>
    </source>
</evidence>
<feature type="region of interest" description="Disordered" evidence="1">
    <location>
        <begin position="49"/>
        <end position="81"/>
    </location>
</feature>
<evidence type="ECO:0000313" key="3">
    <source>
        <dbReference type="Proteomes" id="UP000314294"/>
    </source>
</evidence>
<reference evidence="2 3" key="1">
    <citation type="submission" date="2019-03" db="EMBL/GenBank/DDBJ databases">
        <title>First draft genome of Liparis tanakae, snailfish: a comprehensive survey of snailfish specific genes.</title>
        <authorList>
            <person name="Kim W."/>
            <person name="Song I."/>
            <person name="Jeong J.-H."/>
            <person name="Kim D."/>
            <person name="Kim S."/>
            <person name="Ryu S."/>
            <person name="Song J.Y."/>
            <person name="Lee S.K."/>
        </authorList>
    </citation>
    <scope>NUCLEOTIDE SEQUENCE [LARGE SCALE GENOMIC DNA]</scope>
    <source>
        <tissue evidence="2">Muscle</tissue>
    </source>
</reference>